<evidence type="ECO:0000256" key="3">
    <source>
        <dbReference type="PROSITE-ProRule" id="PRU00023"/>
    </source>
</evidence>
<evidence type="ECO:0000313" key="4">
    <source>
        <dbReference type="EMBL" id="KIW55161.1"/>
    </source>
</evidence>
<proteinExistence type="predicted"/>
<dbReference type="GO" id="GO:0005737">
    <property type="term" value="C:cytoplasm"/>
    <property type="evidence" value="ECO:0007669"/>
    <property type="project" value="TreeGrafter"/>
</dbReference>
<feature type="repeat" description="ANK" evidence="3">
    <location>
        <begin position="226"/>
        <end position="258"/>
    </location>
</feature>
<accession>A0A0D2BRP7</accession>
<dbReference type="Pfam" id="PF12796">
    <property type="entry name" value="Ank_2"/>
    <property type="match status" value="2"/>
</dbReference>
<sequence>MSDSIPRYKRKMKEWGFKKNHKSSEWQAIDRGLNRRSLDQSTARVTIKDSTLGPRKIERGLRRHVVPSLKRKWKAVDSPDTPEHIRIVKGFPRELLPPWPLAANSNVPLKDLDWPESLVDYVCGIDKYRGGPICFPTALEYAMRGKSTAAVELLLKRGAGLSACFNGGSHGIVRRLIQAGADINSPTHSVQGPTALQWAAVRGDIDLLKYLLSHGADINAPAATEYGYTALQAAVLYAAEEAVDLILDWGADVNSDTKNELLFWKLIKAGTDVNLVEWEDCDNENNNHVLVAAGSKSTKFFRWLLDLGVDFDTCLRSGYTLGDMALLRAIEADNPTMVHRLLERNTILSSDILTQALHSLALYTDNANYEVEVALLDRGADLRCQLWCSRTLLQIACTGSSLNHVQELVRRGADVNAPPLQVRGQTALQAASARGHVPLVKLLLGHGADVNAQAAPEWGLTALQAASAEGHIPAANSCLITERTSMHNRGQRGGEQHCKPQARKDMSLLLSSCLITERTPTLRRVSGGE</sequence>
<name>A0A0D2BRP7_9EURO</name>
<dbReference type="RefSeq" id="XP_013315745.1">
    <property type="nucleotide sequence ID" value="XM_013460291.1"/>
</dbReference>
<dbReference type="PANTHER" id="PTHR23206">
    <property type="entry name" value="MASK PROTEIN"/>
    <property type="match status" value="1"/>
</dbReference>
<keyword evidence="1" id="KW-0677">Repeat</keyword>
<feature type="repeat" description="ANK" evidence="3">
    <location>
        <begin position="423"/>
        <end position="455"/>
    </location>
</feature>
<keyword evidence="5" id="KW-1185">Reference proteome</keyword>
<dbReference type="GeneID" id="25329373"/>
<reference evidence="4 5" key="1">
    <citation type="submission" date="2015-01" db="EMBL/GenBank/DDBJ databases">
        <title>The Genome Sequence of Exophiala xenobiotica CBS118157.</title>
        <authorList>
            <consortium name="The Broad Institute Genomics Platform"/>
            <person name="Cuomo C."/>
            <person name="de Hoog S."/>
            <person name="Gorbushina A."/>
            <person name="Stielow B."/>
            <person name="Teixiera M."/>
            <person name="Abouelleil A."/>
            <person name="Chapman S.B."/>
            <person name="Priest M."/>
            <person name="Young S.K."/>
            <person name="Wortman J."/>
            <person name="Nusbaum C."/>
            <person name="Birren B."/>
        </authorList>
    </citation>
    <scope>NUCLEOTIDE SEQUENCE [LARGE SCALE GENOMIC DNA]</scope>
    <source>
        <strain evidence="4 5">CBS 118157</strain>
    </source>
</reference>
<dbReference type="InterPro" id="IPR051631">
    <property type="entry name" value="Ankyrin-KH/SAM_domain"/>
</dbReference>
<dbReference type="InterPro" id="IPR002110">
    <property type="entry name" value="Ankyrin_rpt"/>
</dbReference>
<dbReference type="EMBL" id="KN847320">
    <property type="protein sequence ID" value="KIW55161.1"/>
    <property type="molecule type" value="Genomic_DNA"/>
</dbReference>
<gene>
    <name evidence="4" type="ORF">PV05_07465</name>
</gene>
<dbReference type="PRINTS" id="PR01415">
    <property type="entry name" value="ANKYRIN"/>
</dbReference>
<evidence type="ECO:0000313" key="5">
    <source>
        <dbReference type="Proteomes" id="UP000054342"/>
    </source>
</evidence>
<evidence type="ECO:0000256" key="2">
    <source>
        <dbReference type="ARBA" id="ARBA00023043"/>
    </source>
</evidence>
<dbReference type="Proteomes" id="UP000054342">
    <property type="component" value="Unassembled WGS sequence"/>
</dbReference>
<dbReference type="OrthoDB" id="4121247at2759"/>
<dbReference type="PANTHER" id="PTHR23206:SF7">
    <property type="entry name" value="PROTEIN KINASE DOMAIN-CONTAINING PROTEIN"/>
    <property type="match status" value="1"/>
</dbReference>
<dbReference type="SUPFAM" id="SSF48403">
    <property type="entry name" value="Ankyrin repeat"/>
    <property type="match status" value="1"/>
</dbReference>
<dbReference type="PROSITE" id="PS50088">
    <property type="entry name" value="ANK_REPEAT"/>
    <property type="match status" value="3"/>
</dbReference>
<dbReference type="STRING" id="348802.A0A0D2BRP7"/>
<protein>
    <submittedName>
        <fullName evidence="4">Uncharacterized protein</fullName>
    </submittedName>
</protein>
<dbReference type="AlphaFoldDB" id="A0A0D2BRP7"/>
<dbReference type="InterPro" id="IPR036770">
    <property type="entry name" value="Ankyrin_rpt-contain_sf"/>
</dbReference>
<dbReference type="HOGENOM" id="CLU_621076_0_0_1"/>
<feature type="repeat" description="ANK" evidence="3">
    <location>
        <begin position="191"/>
        <end position="223"/>
    </location>
</feature>
<dbReference type="SMART" id="SM00248">
    <property type="entry name" value="ANK"/>
    <property type="match status" value="8"/>
</dbReference>
<keyword evidence="2 3" id="KW-0040">ANK repeat</keyword>
<dbReference type="Gene3D" id="1.25.40.20">
    <property type="entry name" value="Ankyrin repeat-containing domain"/>
    <property type="match status" value="2"/>
</dbReference>
<organism evidence="4 5">
    <name type="scientific">Exophiala xenobiotica</name>
    <dbReference type="NCBI Taxonomy" id="348802"/>
    <lineage>
        <taxon>Eukaryota</taxon>
        <taxon>Fungi</taxon>
        <taxon>Dikarya</taxon>
        <taxon>Ascomycota</taxon>
        <taxon>Pezizomycotina</taxon>
        <taxon>Eurotiomycetes</taxon>
        <taxon>Chaetothyriomycetidae</taxon>
        <taxon>Chaetothyriales</taxon>
        <taxon>Herpotrichiellaceae</taxon>
        <taxon>Exophiala</taxon>
    </lineage>
</organism>
<evidence type="ECO:0000256" key="1">
    <source>
        <dbReference type="ARBA" id="ARBA00022737"/>
    </source>
</evidence>
<dbReference type="PROSITE" id="PS50297">
    <property type="entry name" value="ANK_REP_REGION"/>
    <property type="match status" value="3"/>
</dbReference>